<dbReference type="Proteomes" id="UP001317259">
    <property type="component" value="Unassembled WGS sequence"/>
</dbReference>
<dbReference type="SUPFAM" id="SSF63817">
    <property type="entry name" value="Sortase"/>
    <property type="match status" value="1"/>
</dbReference>
<organism evidence="4 5">
    <name type="scientific">Actinomadura luzonensis</name>
    <dbReference type="NCBI Taxonomy" id="2805427"/>
    <lineage>
        <taxon>Bacteria</taxon>
        <taxon>Bacillati</taxon>
        <taxon>Actinomycetota</taxon>
        <taxon>Actinomycetes</taxon>
        <taxon>Streptosporangiales</taxon>
        <taxon>Thermomonosporaceae</taxon>
        <taxon>Actinomadura</taxon>
    </lineage>
</organism>
<keyword evidence="3" id="KW-0472">Membrane</keyword>
<feature type="region of interest" description="Disordered" evidence="2">
    <location>
        <begin position="1"/>
        <end position="22"/>
    </location>
</feature>
<dbReference type="EMBL" id="JAKRKC020000001">
    <property type="protein sequence ID" value="MCK2215041.1"/>
    <property type="molecule type" value="Genomic_DNA"/>
</dbReference>
<keyword evidence="3" id="KW-1133">Transmembrane helix</keyword>
<protein>
    <submittedName>
        <fullName evidence="4">Class F sortase</fullName>
    </submittedName>
</protein>
<dbReference type="Gene3D" id="2.40.260.10">
    <property type="entry name" value="Sortase"/>
    <property type="match status" value="1"/>
</dbReference>
<evidence type="ECO:0000313" key="5">
    <source>
        <dbReference type="Proteomes" id="UP001317259"/>
    </source>
</evidence>
<accession>A0ABT0FT33</accession>
<dbReference type="RefSeq" id="WP_242375330.1">
    <property type="nucleotide sequence ID" value="NZ_JAKRKC020000001.1"/>
</dbReference>
<dbReference type="CDD" id="cd05829">
    <property type="entry name" value="Sortase_F"/>
    <property type="match status" value="1"/>
</dbReference>
<keyword evidence="3" id="KW-0812">Transmembrane</keyword>
<dbReference type="InterPro" id="IPR042001">
    <property type="entry name" value="Sortase_F"/>
</dbReference>
<evidence type="ECO:0000313" key="4">
    <source>
        <dbReference type="EMBL" id="MCK2215041.1"/>
    </source>
</evidence>
<dbReference type="InterPro" id="IPR005754">
    <property type="entry name" value="Sortase"/>
</dbReference>
<feature type="compositionally biased region" description="Low complexity" evidence="2">
    <location>
        <begin position="1"/>
        <end position="17"/>
    </location>
</feature>
<dbReference type="NCBIfam" id="NF033748">
    <property type="entry name" value="class_F_sortase"/>
    <property type="match status" value="1"/>
</dbReference>
<evidence type="ECO:0000256" key="2">
    <source>
        <dbReference type="SAM" id="MobiDB-lite"/>
    </source>
</evidence>
<feature type="transmembrane region" description="Helical" evidence="3">
    <location>
        <begin position="30"/>
        <end position="51"/>
    </location>
</feature>
<dbReference type="Pfam" id="PF04203">
    <property type="entry name" value="Sortase"/>
    <property type="match status" value="1"/>
</dbReference>
<gene>
    <name evidence="4" type="ORF">MF672_014775</name>
</gene>
<dbReference type="InterPro" id="IPR023365">
    <property type="entry name" value="Sortase_dom-sf"/>
</dbReference>
<keyword evidence="1" id="KW-0378">Hydrolase</keyword>
<evidence type="ECO:0000256" key="1">
    <source>
        <dbReference type="ARBA" id="ARBA00022801"/>
    </source>
</evidence>
<evidence type="ECO:0000256" key="3">
    <source>
        <dbReference type="SAM" id="Phobius"/>
    </source>
</evidence>
<proteinExistence type="predicted"/>
<reference evidence="4 5" key="1">
    <citation type="submission" date="2022-04" db="EMBL/GenBank/DDBJ databases">
        <title>Genome draft of Actinomadura sp. ATCC 31491.</title>
        <authorList>
            <person name="Shi X."/>
            <person name="Du Y."/>
        </authorList>
    </citation>
    <scope>NUCLEOTIDE SEQUENCE [LARGE SCALE GENOMIC DNA]</scope>
    <source>
        <strain evidence="4 5">ATCC 31491</strain>
    </source>
</reference>
<sequence>MTSEQQQTQPAQPAQPAQKRKSTLNKAMPGLLIAGSLAGVGAVMVGLLSLAPPVDDGSSPLAAGAEPSTVQIENAGAFVLPPTVGPGGKSGLTPARIDAPPPVAAVPTIAPIPAAKTAKAKAAAKPSRIKIPKIKVNAPVGQVTVDIKGNLGTPSLSKPNQTGWYRFSPLPGENGPTIINGHVSTRKGPAVFARLSELVKGDNIYVYRSDGKIARYTVSGIEQVSKASFPTNRVYGNTDGAQLRLITCGGVYNKAGHSYKDNIVVYATLSKKKV</sequence>
<keyword evidence="5" id="KW-1185">Reference proteome</keyword>
<comment type="caution">
    <text evidence="4">The sequence shown here is derived from an EMBL/GenBank/DDBJ whole genome shotgun (WGS) entry which is preliminary data.</text>
</comment>
<name>A0ABT0FT33_9ACTN</name>